<dbReference type="InterPro" id="IPR020588">
    <property type="entry name" value="RecA_ATP-bd"/>
</dbReference>
<dbReference type="GO" id="GO:0005524">
    <property type="term" value="F:ATP binding"/>
    <property type="evidence" value="ECO:0007669"/>
    <property type="project" value="UniProtKB-KW"/>
</dbReference>
<evidence type="ECO:0000259" key="8">
    <source>
        <dbReference type="PROSITE" id="PS50162"/>
    </source>
</evidence>
<evidence type="ECO:0000313" key="19">
    <source>
        <dbReference type="Proteomes" id="UP000229789"/>
    </source>
</evidence>
<dbReference type="InterPro" id="IPR011939">
    <property type="entry name" value="DNA_repair_and_recomb_RadB"/>
</dbReference>
<dbReference type="SMART" id="SM00382">
    <property type="entry name" value="AAA"/>
    <property type="match status" value="1"/>
</dbReference>
<feature type="domain" description="RecA family profile 1" evidence="8">
    <location>
        <begin position="1"/>
        <end position="162"/>
    </location>
</feature>
<dbReference type="Proteomes" id="UP000230477">
    <property type="component" value="Unassembled WGS sequence"/>
</dbReference>
<dbReference type="EMBL" id="PFUW01000028">
    <property type="protein sequence ID" value="PJB03858.1"/>
    <property type="molecule type" value="Genomic_DNA"/>
</dbReference>
<accession>A0A2H9M7Z2</accession>
<evidence type="ECO:0000256" key="3">
    <source>
        <dbReference type="ARBA" id="ARBA00022741"/>
    </source>
</evidence>
<evidence type="ECO:0000313" key="14">
    <source>
        <dbReference type="EMBL" id="PIY99887.1"/>
    </source>
</evidence>
<dbReference type="EMBL" id="PETW01000009">
    <property type="protein sequence ID" value="PIV46603.1"/>
    <property type="molecule type" value="Genomic_DNA"/>
</dbReference>
<accession>A0A2H9M2G8</accession>
<dbReference type="GO" id="GO:0006310">
    <property type="term" value="P:DNA recombination"/>
    <property type="evidence" value="ECO:0007669"/>
    <property type="project" value="InterPro"/>
</dbReference>
<dbReference type="Proteomes" id="UP000231232">
    <property type="component" value="Unassembled WGS sequence"/>
</dbReference>
<evidence type="ECO:0000256" key="1">
    <source>
        <dbReference type="ARBA" id="ARBA00006876"/>
    </source>
</evidence>
<dbReference type="Proteomes" id="UP000228888">
    <property type="component" value="Unassembled WGS sequence"/>
</dbReference>
<proteinExistence type="inferred from homology"/>
<dbReference type="InterPro" id="IPR013632">
    <property type="entry name" value="Rad51_C"/>
</dbReference>
<evidence type="ECO:0000256" key="5">
    <source>
        <dbReference type="ARBA" id="ARBA00023125"/>
    </source>
</evidence>
<dbReference type="Proteomes" id="UP000231449">
    <property type="component" value="Unassembled WGS sequence"/>
</dbReference>
<dbReference type="NCBIfam" id="TIGR02237">
    <property type="entry name" value="recomb_radB"/>
    <property type="match status" value="1"/>
</dbReference>
<dbReference type="EMBL" id="PCUF01000035">
    <property type="protein sequence ID" value="PIN66461.1"/>
    <property type="molecule type" value="Genomic_DNA"/>
</dbReference>
<reference evidence="17 18" key="2">
    <citation type="submission" date="2017-09" db="EMBL/GenBank/DDBJ databases">
        <title>Depth-based differentiation of microbial function through sediment-hosted aquifers and enrichment of novel symbionts in the deep terrestrial subsurface.</title>
        <authorList>
            <person name="Probst A.J."/>
            <person name="Ladd B."/>
            <person name="Jarett J.K."/>
            <person name="Geller-Mcgrath D.E."/>
            <person name="Sieber C.M.K."/>
            <person name="Emerson J.B."/>
            <person name="Anantharaman K."/>
            <person name="Thomas B.C."/>
            <person name="Malmstrom R."/>
            <person name="Stieglmeier M."/>
            <person name="Klingl A."/>
            <person name="Woyke T."/>
            <person name="Ryan C.M."/>
            <person name="Banfield J.F."/>
        </authorList>
    </citation>
    <scope>NUCLEOTIDE SEQUENCE [LARGE SCALE GENOMIC DNA]</scope>
</reference>
<dbReference type="PANTHER" id="PTHR22942">
    <property type="entry name" value="RECA/RAD51/RADA DNA STRAND-PAIRING FAMILY MEMBER"/>
    <property type="match status" value="1"/>
</dbReference>
<sequence>MFESILGKTLKTPLFNLIEPIPKIVTTYYGKPSTGKTNILLSLSVNYAQQGKKVLFVDVDGGFSIARIKQMLGKNDVESVLNNIYVASPRTFEEQMREIKNLRKTVERDQISLVIIDSIILLYRLELGENFQDINRELGKQLAGLCDVARTFKIPVIVTNQVREWNNKEEMVGGDILKYWSKIIFKVEKTNKAYNISVLRHITLPQGVGCDFRIVDAGLEEIV</sequence>
<accession>A0A2H9MNK7</accession>
<dbReference type="EMBL" id="PFIH01000019">
    <property type="protein sequence ID" value="PIX28235.1"/>
    <property type="molecule type" value="Genomic_DNA"/>
</dbReference>
<comment type="function">
    <text evidence="6">Involved in DNA repair and in homologous recombination. May regulate the cleavage reactions of the branch-structured DNA. Has a very weak ATPase activity that is not stimulated by DNA. Binds DNA but does not promote DNA strands exchange.</text>
</comment>
<accession>A0A2H9N2V7</accession>
<dbReference type="Pfam" id="PF08423">
    <property type="entry name" value="Rad51"/>
    <property type="match status" value="1"/>
</dbReference>
<dbReference type="AlphaFoldDB" id="A0A2G9LIW2"/>
<keyword evidence="4" id="KW-0067">ATP-binding</keyword>
<dbReference type="PROSITE" id="PS50162">
    <property type="entry name" value="RECA_2"/>
    <property type="match status" value="1"/>
</dbReference>
<reference evidence="9 19" key="1">
    <citation type="submission" date="2017-09" db="EMBL/GenBank/DDBJ databases">
        <title>Depth-based differentiation of microbial function through sediment-hosted aquifers and enrichment of novel symbionts in the deep terrestrial subsurface.</title>
        <authorList>
            <person name="Probst A.J."/>
            <person name="Ladd B."/>
            <person name="Jarett J.K."/>
            <person name="Geller-Mcgrath D.E."/>
            <person name="Sieber C.M."/>
            <person name="Emerson J.B."/>
            <person name="Anantharaman K."/>
            <person name="Thomas B.C."/>
            <person name="Malmstrom R."/>
            <person name="Stieglmeier M."/>
            <person name="Klingl A."/>
            <person name="Woyke T."/>
            <person name="Ryan C.M."/>
            <person name="Banfield J.F."/>
        </authorList>
    </citation>
    <scope>NUCLEOTIDE SEQUENCE [LARGE SCALE GENOMIC DNA]</scope>
    <source>
        <strain evidence="11">CG02_land_8_20_14_3_00_31_209</strain>
        <strain evidence="10">CG03_land_8_20_14_0_80_31_114</strain>
        <strain evidence="12">CG17_big_fil_post_rev_8_21_14_2_50_31_73</strain>
        <strain evidence="9">CG18_big_fil_WC_8_21_14_2_50_31_19</strain>
        <strain evidence="14">CG_4_10_14_0_8_um_filter_31_133</strain>
        <strain evidence="13">CG_4_8_14_3_um_filter</strain>
        <strain evidence="16">CG_4_9_14_0_8_um_filter_31_21</strain>
        <strain evidence="15">CG_4_9_14_3_um_filter_31_125</strain>
    </source>
</reference>
<dbReference type="Proteomes" id="UP000228989">
    <property type="component" value="Unassembled WGS sequence"/>
</dbReference>
<accession>A0A2G9LIW2</accession>
<evidence type="ECO:0000313" key="9">
    <source>
        <dbReference type="EMBL" id="PIN66461.1"/>
    </source>
</evidence>
<dbReference type="EMBL" id="PFFF01000042">
    <property type="protein sequence ID" value="PIV89604.1"/>
    <property type="molecule type" value="Genomic_DNA"/>
</dbReference>
<evidence type="ECO:0000313" key="11">
    <source>
        <dbReference type="EMBL" id="PIV46603.1"/>
    </source>
</evidence>
<evidence type="ECO:0000313" key="10">
    <source>
        <dbReference type="EMBL" id="PIV13731.1"/>
    </source>
</evidence>
<dbReference type="SUPFAM" id="SSF52540">
    <property type="entry name" value="P-loop containing nucleoside triphosphate hydrolases"/>
    <property type="match status" value="1"/>
</dbReference>
<gene>
    <name evidence="9" type="primary">radB</name>
    <name evidence="16" type="ORF">CO072_02310</name>
    <name evidence="15" type="ORF">CO124_01775</name>
    <name evidence="11" type="ORF">COS22_00510</name>
    <name evidence="10" type="ORF">COS45_01405</name>
    <name evidence="12" type="ORF">COW47_02115</name>
    <name evidence="9" type="ORF">COW69_02255</name>
    <name evidence="14" type="ORF">COY63_01190</name>
    <name evidence="13" type="ORF">COZ66_00590</name>
</gene>
<dbReference type="EMBL" id="PEUT01000034">
    <property type="protein sequence ID" value="PIV13731.1"/>
    <property type="molecule type" value="Genomic_DNA"/>
</dbReference>
<keyword evidence="5" id="KW-0238">DNA-binding</keyword>
<evidence type="ECO:0000313" key="16">
    <source>
        <dbReference type="EMBL" id="PJC01107.1"/>
    </source>
</evidence>
<dbReference type="PIRSF" id="PIRSF003336">
    <property type="entry name" value="RadB"/>
    <property type="match status" value="1"/>
</dbReference>
<name>A0A2G9LIW2_HUBC1</name>
<dbReference type="EMBL" id="PFMG01000025">
    <property type="protein sequence ID" value="PIY99887.1"/>
    <property type="molecule type" value="Genomic_DNA"/>
</dbReference>
<evidence type="ECO:0000313" key="12">
    <source>
        <dbReference type="EMBL" id="PIV89604.1"/>
    </source>
</evidence>
<organism evidence="9 19">
    <name type="scientific">Huberarchaeum crystalense</name>
    <dbReference type="NCBI Taxonomy" id="2014257"/>
    <lineage>
        <taxon>Archaea</taxon>
        <taxon>Candidatus Huberarchaeota</taxon>
        <taxon>Candidatus Huberarchaeia</taxon>
        <taxon>Candidatus Huberarchaeales</taxon>
        <taxon>Candidatus Huberarchaeaceae</taxon>
        <taxon>Candidatus Huberarchaeum</taxon>
    </lineage>
</organism>
<dbReference type="GO" id="GO:0140664">
    <property type="term" value="F:ATP-dependent DNA damage sensor activity"/>
    <property type="evidence" value="ECO:0007669"/>
    <property type="project" value="InterPro"/>
</dbReference>
<accession>A0A2H9RCK1</accession>
<dbReference type="EMBL" id="PFSX01000063">
    <property type="protein sequence ID" value="PJC01107.1"/>
    <property type="molecule type" value="Genomic_DNA"/>
</dbReference>
<comment type="similarity">
    <text evidence="1">Belongs to the eukaryotic RecA-like protein family. RadB subfamily.</text>
</comment>
<comment type="caution">
    <text evidence="9">The sequence shown here is derived from an EMBL/GenBank/DDBJ whole genome shotgun (WGS) entry which is preliminary data.</text>
</comment>
<dbReference type="Gene3D" id="3.40.50.300">
    <property type="entry name" value="P-loop containing nucleotide triphosphate hydrolases"/>
    <property type="match status" value="1"/>
</dbReference>
<dbReference type="PANTHER" id="PTHR22942:SF47">
    <property type="entry name" value="DNA REPAIR AND RECOMBINATION PROTEIN RADB"/>
    <property type="match status" value="1"/>
</dbReference>
<dbReference type="InterPro" id="IPR003593">
    <property type="entry name" value="AAA+_ATPase"/>
</dbReference>
<evidence type="ECO:0000313" key="13">
    <source>
        <dbReference type="EMBL" id="PIX28235.1"/>
    </source>
</evidence>
<dbReference type="Proteomes" id="UP000228874">
    <property type="component" value="Unassembled WGS sequence"/>
</dbReference>
<dbReference type="InterPro" id="IPR027417">
    <property type="entry name" value="P-loop_NTPase"/>
</dbReference>
<evidence type="ECO:0000313" key="17">
    <source>
        <dbReference type="Proteomes" id="UP000228874"/>
    </source>
</evidence>
<evidence type="ECO:0000256" key="2">
    <source>
        <dbReference type="ARBA" id="ARBA00018143"/>
    </source>
</evidence>
<dbReference type="Proteomes" id="UP000230713">
    <property type="component" value="Unassembled WGS sequence"/>
</dbReference>
<evidence type="ECO:0000256" key="7">
    <source>
        <dbReference type="NCBIfam" id="TIGR02237"/>
    </source>
</evidence>
<dbReference type="GO" id="GO:0003684">
    <property type="term" value="F:damaged DNA binding"/>
    <property type="evidence" value="ECO:0007669"/>
    <property type="project" value="InterPro"/>
</dbReference>
<accession>A0A2H9QS36</accession>
<keyword evidence="3" id="KW-0547">Nucleotide-binding</keyword>
<evidence type="ECO:0000313" key="18">
    <source>
        <dbReference type="Proteomes" id="UP000228888"/>
    </source>
</evidence>
<evidence type="ECO:0000313" key="15">
    <source>
        <dbReference type="EMBL" id="PJB03858.1"/>
    </source>
</evidence>
<dbReference type="Proteomes" id="UP000229789">
    <property type="component" value="Unassembled WGS sequence"/>
</dbReference>
<dbReference type="GO" id="GO:0006281">
    <property type="term" value="P:DNA repair"/>
    <property type="evidence" value="ECO:0007669"/>
    <property type="project" value="InterPro"/>
</dbReference>
<evidence type="ECO:0000256" key="6">
    <source>
        <dbReference type="ARBA" id="ARBA00024641"/>
    </source>
</evidence>
<protein>
    <recommendedName>
        <fullName evidence="2 7">DNA repair and recombination protein RadB</fullName>
    </recommendedName>
</protein>
<evidence type="ECO:0000256" key="4">
    <source>
        <dbReference type="ARBA" id="ARBA00022840"/>
    </source>
</evidence>
<accession>A0A2H9P8S5</accession>